<evidence type="ECO:0000313" key="2">
    <source>
        <dbReference type="Proteomes" id="UP001187192"/>
    </source>
</evidence>
<protein>
    <submittedName>
        <fullName evidence="1">Uncharacterized protein</fullName>
    </submittedName>
</protein>
<keyword evidence="2" id="KW-1185">Reference proteome</keyword>
<dbReference type="EMBL" id="BTGU01000447">
    <property type="protein sequence ID" value="GMN67411.1"/>
    <property type="molecule type" value="Genomic_DNA"/>
</dbReference>
<name>A0AA88E7R8_FICCA</name>
<evidence type="ECO:0000313" key="1">
    <source>
        <dbReference type="EMBL" id="GMN67411.1"/>
    </source>
</evidence>
<proteinExistence type="predicted"/>
<sequence length="79" mass="9002">MMLSKFSRVVPTCHEGQFGLWFELDWAGRPNHSMAARHAGRKLITYVYDVSKKPTGNMRCKIVEECTIDCETAGHHHAL</sequence>
<reference evidence="1" key="1">
    <citation type="submission" date="2023-07" db="EMBL/GenBank/DDBJ databases">
        <title>draft genome sequence of fig (Ficus carica).</title>
        <authorList>
            <person name="Takahashi T."/>
            <person name="Nishimura K."/>
        </authorList>
    </citation>
    <scope>NUCLEOTIDE SEQUENCE</scope>
</reference>
<accession>A0AA88E7R8</accession>
<dbReference type="AlphaFoldDB" id="A0AA88E7R8"/>
<comment type="caution">
    <text evidence="1">The sequence shown here is derived from an EMBL/GenBank/DDBJ whole genome shotgun (WGS) entry which is preliminary data.</text>
</comment>
<dbReference type="Proteomes" id="UP001187192">
    <property type="component" value="Unassembled WGS sequence"/>
</dbReference>
<gene>
    <name evidence="1" type="ORF">TIFTF001_036475</name>
</gene>
<organism evidence="1 2">
    <name type="scientific">Ficus carica</name>
    <name type="common">Common fig</name>
    <dbReference type="NCBI Taxonomy" id="3494"/>
    <lineage>
        <taxon>Eukaryota</taxon>
        <taxon>Viridiplantae</taxon>
        <taxon>Streptophyta</taxon>
        <taxon>Embryophyta</taxon>
        <taxon>Tracheophyta</taxon>
        <taxon>Spermatophyta</taxon>
        <taxon>Magnoliopsida</taxon>
        <taxon>eudicotyledons</taxon>
        <taxon>Gunneridae</taxon>
        <taxon>Pentapetalae</taxon>
        <taxon>rosids</taxon>
        <taxon>fabids</taxon>
        <taxon>Rosales</taxon>
        <taxon>Moraceae</taxon>
        <taxon>Ficeae</taxon>
        <taxon>Ficus</taxon>
    </lineage>
</organism>